<dbReference type="EMBL" id="CADIKH010000080">
    <property type="protein sequence ID" value="CAB3773614.1"/>
    <property type="molecule type" value="Genomic_DNA"/>
</dbReference>
<reference evidence="3 4" key="1">
    <citation type="submission" date="2020-04" db="EMBL/GenBank/DDBJ databases">
        <authorList>
            <person name="De Canck E."/>
        </authorList>
    </citation>
    <scope>NUCLEOTIDE SEQUENCE [LARGE SCALE GENOMIC DNA]</scope>
    <source>
        <strain evidence="3 4">LMG 29542</strain>
    </source>
</reference>
<feature type="compositionally biased region" description="Polar residues" evidence="2">
    <location>
        <begin position="1"/>
        <end position="13"/>
    </location>
</feature>
<protein>
    <recommendedName>
        <fullName evidence="5">EF-hand domain-containing protein</fullName>
    </recommendedName>
</protein>
<evidence type="ECO:0000313" key="3">
    <source>
        <dbReference type="EMBL" id="CAB3773614.1"/>
    </source>
</evidence>
<name>A0A6J5F559_9BURK</name>
<evidence type="ECO:0000256" key="2">
    <source>
        <dbReference type="SAM" id="MobiDB-lite"/>
    </source>
</evidence>
<feature type="coiled-coil region" evidence="1">
    <location>
        <begin position="512"/>
        <end position="575"/>
    </location>
</feature>
<sequence>MTIPSSTIPQRPSVSAPAQPVANEPVATRTARSGMATGGSAELRNLPPRAPSPGAAASSGSVIRSRGALPVPEQTTRGEPEIKEIPRDAPPAKPENVLTQPTAAVVQNAGRAIPRFTVSEIASWLHLNTKDEPHLDLYDLQKRLDRNQTRPINTRELARLVNEARPSLLYERKDGHIPRTEELVKEISEGQVENWHRALGVSRDEVKKMELAAKRSGWFIPMSSTIFNLFNYVGVPLWTKGSSSPWDPATASITVSTVQPFATAPSQSFFIGIIDYLRRYNLTEVPLDKTHVNSKRTHPEIKDHIGQAATSMSKHREAVMSLFRKHGLVDGDGTIDDNELVTKLSAINSSSEDSKALVDACRQYMDETLNLCIGVDELRGLDAAHARQIESQKDQVVSRMLRSASSIGAPFFREPNPQVAHSPISDIFAIKIPSDKVLYLSMGIAMFAIAMQHRAAGSDEVNGMKLEHKLNVLMADIYKNPVDGYIKRPITEADISEEKCRNLVVPAEVTVVRRVAERLKAAQDKLEAKRDAELNKAKSAARADGSLHAMERGETRQLTEQIAELESERQKLGKLQVTDLREETKALLQYAFNRPWSFALGDGLAKTMKPGEFSSQTIQRAGQALTGVVAGGAMAAVGGRIITAKLGGTNEVSHTVQFILALMSGMVGLVAALTQGMVTNIKNERRESKDPHSVKSGIEQFAKGVGLPVVLTYNAVARRKALNDAESALREFDQLHASLERVFRELDNAVLEDEAEALLDEPEAEVAPQAHGAKAGASTQTALSANMAEDRSASKPA</sequence>
<feature type="compositionally biased region" description="Low complexity" evidence="2">
    <location>
        <begin position="52"/>
        <end position="61"/>
    </location>
</feature>
<feature type="region of interest" description="Disordered" evidence="2">
    <location>
        <begin position="765"/>
        <end position="797"/>
    </location>
</feature>
<organism evidence="3 4">
    <name type="scientific">Paraburkholderia humisilvae</name>
    <dbReference type="NCBI Taxonomy" id="627669"/>
    <lineage>
        <taxon>Bacteria</taxon>
        <taxon>Pseudomonadati</taxon>
        <taxon>Pseudomonadota</taxon>
        <taxon>Betaproteobacteria</taxon>
        <taxon>Burkholderiales</taxon>
        <taxon>Burkholderiaceae</taxon>
        <taxon>Paraburkholderia</taxon>
    </lineage>
</organism>
<gene>
    <name evidence="3" type="ORF">LMG29542_07345</name>
</gene>
<dbReference type="RefSeq" id="WP_175232648.1">
    <property type="nucleotide sequence ID" value="NZ_CADIKH010000080.1"/>
</dbReference>
<accession>A0A6J5F559</accession>
<dbReference type="Proteomes" id="UP000494363">
    <property type="component" value="Unassembled WGS sequence"/>
</dbReference>
<keyword evidence="1" id="KW-0175">Coiled coil</keyword>
<feature type="compositionally biased region" description="Basic and acidic residues" evidence="2">
    <location>
        <begin position="788"/>
        <end position="797"/>
    </location>
</feature>
<feature type="region of interest" description="Disordered" evidence="2">
    <location>
        <begin position="1"/>
        <end position="95"/>
    </location>
</feature>
<dbReference type="AlphaFoldDB" id="A0A6J5F559"/>
<proteinExistence type="predicted"/>
<evidence type="ECO:0000313" key="4">
    <source>
        <dbReference type="Proteomes" id="UP000494363"/>
    </source>
</evidence>
<keyword evidence="4" id="KW-1185">Reference proteome</keyword>
<evidence type="ECO:0008006" key="5">
    <source>
        <dbReference type="Google" id="ProtNLM"/>
    </source>
</evidence>
<feature type="compositionally biased region" description="Basic and acidic residues" evidence="2">
    <location>
        <begin position="76"/>
        <end position="87"/>
    </location>
</feature>
<evidence type="ECO:0000256" key="1">
    <source>
        <dbReference type="SAM" id="Coils"/>
    </source>
</evidence>